<evidence type="ECO:0000313" key="5">
    <source>
        <dbReference type="EMBL" id="EAI3914621.1"/>
    </source>
</evidence>
<dbReference type="InterPro" id="IPR036086">
    <property type="entry name" value="ParB/Sulfiredoxin_sf"/>
</dbReference>
<dbReference type="GO" id="GO:0045881">
    <property type="term" value="P:positive regulation of sporulation resulting in formation of a cellular spore"/>
    <property type="evidence" value="ECO:0007669"/>
    <property type="project" value="TreeGrafter"/>
</dbReference>
<dbReference type="Gene3D" id="3.90.1530.30">
    <property type="match status" value="1"/>
</dbReference>
<evidence type="ECO:0000256" key="3">
    <source>
        <dbReference type="ARBA" id="ARBA00023125"/>
    </source>
</evidence>
<dbReference type="GO" id="GO:0007059">
    <property type="term" value="P:chromosome segregation"/>
    <property type="evidence" value="ECO:0007669"/>
    <property type="project" value="UniProtKB-KW"/>
</dbReference>
<dbReference type="InterPro" id="IPR041468">
    <property type="entry name" value="HTH_ParB/Spo0J"/>
</dbReference>
<organism evidence="5 6">
    <name type="scientific">Campylobacter lari</name>
    <dbReference type="NCBI Taxonomy" id="201"/>
    <lineage>
        <taxon>Bacteria</taxon>
        <taxon>Pseudomonadati</taxon>
        <taxon>Campylobacterota</taxon>
        <taxon>Epsilonproteobacteria</taxon>
        <taxon>Campylobacterales</taxon>
        <taxon>Campylobacteraceae</taxon>
        <taxon>Campylobacter</taxon>
    </lineage>
</organism>
<dbReference type="CDD" id="cd16393">
    <property type="entry name" value="SPO0J_N"/>
    <property type="match status" value="1"/>
</dbReference>
<dbReference type="RefSeq" id="WP_263659714.1">
    <property type="nucleotide sequence ID" value="NZ_JAOZXD010000001.1"/>
</dbReference>
<evidence type="ECO:0000256" key="2">
    <source>
        <dbReference type="ARBA" id="ARBA00022829"/>
    </source>
</evidence>
<dbReference type="PANTHER" id="PTHR33375">
    <property type="entry name" value="CHROMOSOME-PARTITIONING PROTEIN PARB-RELATED"/>
    <property type="match status" value="1"/>
</dbReference>
<gene>
    <name evidence="5" type="ORF">YZ34_06290</name>
</gene>
<dbReference type="AlphaFoldDB" id="A0A5L4NAQ4"/>
<dbReference type="GO" id="GO:0003677">
    <property type="term" value="F:DNA binding"/>
    <property type="evidence" value="ECO:0007669"/>
    <property type="project" value="UniProtKB-KW"/>
</dbReference>
<accession>A0A5L4NAQ4</accession>
<name>A0A5L4NAQ4_CAMLA</name>
<evidence type="ECO:0000259" key="4">
    <source>
        <dbReference type="SMART" id="SM00470"/>
    </source>
</evidence>
<keyword evidence="3" id="KW-0238">DNA-binding</keyword>
<dbReference type="Pfam" id="PF02195">
    <property type="entry name" value="ParB_N"/>
    <property type="match status" value="1"/>
</dbReference>
<dbReference type="EMBL" id="AABOWU010000012">
    <property type="protein sequence ID" value="EAI3914621.1"/>
    <property type="molecule type" value="Genomic_DNA"/>
</dbReference>
<dbReference type="InterPro" id="IPR050336">
    <property type="entry name" value="Chromosome_partition/occlusion"/>
</dbReference>
<dbReference type="FunFam" id="3.90.1530.30:FF:000001">
    <property type="entry name" value="Chromosome partitioning protein ParB"/>
    <property type="match status" value="1"/>
</dbReference>
<dbReference type="FunFam" id="1.10.10.2830:FF:000001">
    <property type="entry name" value="Chromosome partitioning protein ParB"/>
    <property type="match status" value="1"/>
</dbReference>
<comment type="caution">
    <text evidence="5">The sequence shown here is derived from an EMBL/GenBank/DDBJ whole genome shotgun (WGS) entry which is preliminary data.</text>
</comment>
<dbReference type="NCBIfam" id="TIGR00180">
    <property type="entry name" value="parB_part"/>
    <property type="match status" value="1"/>
</dbReference>
<reference evidence="5 6" key="1">
    <citation type="submission" date="2018-05" db="EMBL/GenBank/DDBJ databases">
        <authorList>
            <consortium name="PulseNet: The National Subtyping Network for Foodborne Disease Surveillance"/>
            <person name="Tarr C.L."/>
            <person name="Trees E."/>
            <person name="Katz L.S."/>
            <person name="Carleton-Romer H.A."/>
            <person name="Stroika S."/>
            <person name="Kucerova Z."/>
            <person name="Roache K.F."/>
            <person name="Sabol A.L."/>
            <person name="Besser J."/>
            <person name="Gerner-Smidt P."/>
        </authorList>
    </citation>
    <scope>NUCLEOTIDE SEQUENCE [LARGE SCALE GENOMIC DNA]</scope>
    <source>
        <strain evidence="5 6">D6489</strain>
    </source>
</reference>
<dbReference type="Proteomes" id="UP000559808">
    <property type="component" value="Unassembled WGS sequence"/>
</dbReference>
<comment type="similarity">
    <text evidence="1">Belongs to the ParB family.</text>
</comment>
<dbReference type="InterPro" id="IPR004437">
    <property type="entry name" value="ParB/RepB/Spo0J"/>
</dbReference>
<keyword evidence="2" id="KW-0159">Chromosome partition</keyword>
<dbReference type="GO" id="GO:0005694">
    <property type="term" value="C:chromosome"/>
    <property type="evidence" value="ECO:0007669"/>
    <property type="project" value="TreeGrafter"/>
</dbReference>
<evidence type="ECO:0000256" key="1">
    <source>
        <dbReference type="ARBA" id="ARBA00006295"/>
    </source>
</evidence>
<feature type="domain" description="ParB-like N-terminal" evidence="4">
    <location>
        <begin position="34"/>
        <end position="124"/>
    </location>
</feature>
<dbReference type="PANTHER" id="PTHR33375:SF1">
    <property type="entry name" value="CHROMOSOME-PARTITIONING PROTEIN PARB-RELATED"/>
    <property type="match status" value="1"/>
</dbReference>
<dbReference type="Gene3D" id="1.10.10.2830">
    <property type="match status" value="1"/>
</dbReference>
<sequence length="283" mass="32503">MAKKSALGRGLSSILADIDEVYEKELGSKEGKIEEIDIDLISPNPYQPRKNFDTQALEELAGSIKEYGLIQPIVVFKKDEFDYIIIAGERRFRACKLLEKEQIKAVVLNVDDIKLRELALIENIQRENLNPIELAHSYKELLEIHDITQEKLADLIHKSRPQIANTLRLLNLNEQTQNFIIEGKISQGHAKVLVGLEKEEEKMIVDTIIGQKLNVRDTEKLIKNFKNSNNLEKNTNLNKQNQSILNLKEKIESFGFKTVVKDLKIIVNFSDENEILKFLKILD</sequence>
<dbReference type="SUPFAM" id="SSF110849">
    <property type="entry name" value="ParB/Sulfiredoxin"/>
    <property type="match status" value="1"/>
</dbReference>
<dbReference type="InterPro" id="IPR003115">
    <property type="entry name" value="ParB_N"/>
</dbReference>
<protein>
    <submittedName>
        <fullName evidence="5">ParB/RepB/Spo0J family partition protein</fullName>
    </submittedName>
</protein>
<proteinExistence type="inferred from homology"/>
<dbReference type="SMART" id="SM00470">
    <property type="entry name" value="ParB"/>
    <property type="match status" value="1"/>
</dbReference>
<dbReference type="Pfam" id="PF17762">
    <property type="entry name" value="HTH_ParB"/>
    <property type="match status" value="1"/>
</dbReference>
<evidence type="ECO:0000313" key="6">
    <source>
        <dbReference type="Proteomes" id="UP000559808"/>
    </source>
</evidence>